<feature type="transmembrane region" description="Helical" evidence="1">
    <location>
        <begin position="54"/>
        <end position="81"/>
    </location>
</feature>
<keyword evidence="1" id="KW-0472">Membrane</keyword>
<dbReference type="OrthoDB" id="694370at2759"/>
<feature type="transmembrane region" description="Helical" evidence="1">
    <location>
        <begin position="161"/>
        <end position="184"/>
    </location>
</feature>
<sequence length="196" mass="20937">MGVAGPANPSWDHELEVLAGAGLCCFLGALLACDVTSAALLASRRAFGSDSHAAAAAWGVFVVCLGYLLYFALLALVWHLLNRSHNDEVRAREALIGGGGDATRPVVQRPLAGSIRARGRRDALNGPVTGRIYFASCVLMVGFLLLMLAPAKSYPERLGYLVAEIGWFLHSVAFFFVIGAALLVQCRSTYAKLKKD</sequence>
<keyword evidence="1" id="KW-1133">Transmembrane helix</keyword>
<evidence type="ECO:0000313" key="2">
    <source>
        <dbReference type="EMBL" id="KAF8697460.1"/>
    </source>
</evidence>
<evidence type="ECO:0000256" key="1">
    <source>
        <dbReference type="SAM" id="Phobius"/>
    </source>
</evidence>
<feature type="transmembrane region" description="Helical" evidence="1">
    <location>
        <begin position="20"/>
        <end position="42"/>
    </location>
</feature>
<reference evidence="2" key="1">
    <citation type="submission" date="2020-07" db="EMBL/GenBank/DDBJ databases">
        <title>Genome sequence and genetic diversity analysis of an under-domesticated orphan crop, white fonio (Digitaria exilis).</title>
        <authorList>
            <person name="Bennetzen J.L."/>
            <person name="Chen S."/>
            <person name="Ma X."/>
            <person name="Wang X."/>
            <person name="Yssel A.E.J."/>
            <person name="Chaluvadi S.R."/>
            <person name="Johnson M."/>
            <person name="Gangashetty P."/>
            <person name="Hamidou F."/>
            <person name="Sanogo M.D."/>
            <person name="Zwaenepoel A."/>
            <person name="Wallace J."/>
            <person name="Van De Peer Y."/>
            <person name="Van Deynze A."/>
        </authorList>
    </citation>
    <scope>NUCLEOTIDE SEQUENCE</scope>
    <source>
        <tissue evidence="2">Leaves</tissue>
    </source>
</reference>
<keyword evidence="1" id="KW-0812">Transmembrane</keyword>
<dbReference type="EMBL" id="JACEFO010001874">
    <property type="protein sequence ID" value="KAF8697460.1"/>
    <property type="molecule type" value="Genomic_DNA"/>
</dbReference>
<gene>
    <name evidence="2" type="ORF">HU200_036062</name>
</gene>
<dbReference type="AlphaFoldDB" id="A0A835EIL6"/>
<keyword evidence="3" id="KW-1185">Reference proteome</keyword>
<proteinExistence type="predicted"/>
<comment type="caution">
    <text evidence="2">The sequence shown here is derived from an EMBL/GenBank/DDBJ whole genome shotgun (WGS) entry which is preliminary data.</text>
</comment>
<evidence type="ECO:0000313" key="3">
    <source>
        <dbReference type="Proteomes" id="UP000636709"/>
    </source>
</evidence>
<feature type="transmembrane region" description="Helical" evidence="1">
    <location>
        <begin position="132"/>
        <end position="149"/>
    </location>
</feature>
<accession>A0A835EIL6</accession>
<name>A0A835EIL6_9POAL</name>
<protein>
    <submittedName>
        <fullName evidence="2">Uncharacterized protein</fullName>
    </submittedName>
</protein>
<dbReference type="Proteomes" id="UP000636709">
    <property type="component" value="Unassembled WGS sequence"/>
</dbReference>
<organism evidence="2 3">
    <name type="scientific">Digitaria exilis</name>
    <dbReference type="NCBI Taxonomy" id="1010633"/>
    <lineage>
        <taxon>Eukaryota</taxon>
        <taxon>Viridiplantae</taxon>
        <taxon>Streptophyta</taxon>
        <taxon>Embryophyta</taxon>
        <taxon>Tracheophyta</taxon>
        <taxon>Spermatophyta</taxon>
        <taxon>Magnoliopsida</taxon>
        <taxon>Liliopsida</taxon>
        <taxon>Poales</taxon>
        <taxon>Poaceae</taxon>
        <taxon>PACMAD clade</taxon>
        <taxon>Panicoideae</taxon>
        <taxon>Panicodae</taxon>
        <taxon>Paniceae</taxon>
        <taxon>Anthephorinae</taxon>
        <taxon>Digitaria</taxon>
    </lineage>
</organism>